<evidence type="ECO:0000256" key="1">
    <source>
        <dbReference type="SAM" id="Coils"/>
    </source>
</evidence>
<dbReference type="OrthoDB" id="2129492at2759"/>
<dbReference type="AlphaFoldDB" id="A0A6S7I3N2"/>
<sequence length="257" mass="29861">MPPKKKGKAKKGNGNNEGDEERAESKPTEREILLSQQLETLSDELTETKRNVDELRKENEWLQEEAQQTRRESHEYMAYMARKTQKRQSAIVSLNDNNQEKLSQIQKQKEEMTAYYEQLKNELKDQMLEKETELSSAKKELTELEQYQKFQWEQYILVSHISNKVYLHAKVGQNGADICLKLKAYFYTSNYYSESESPPLFKFAPMNQPSNVEGETSLARSSLSSMCLISFLSKSLLMVGSCCKRRDIRQVAQKGRC</sequence>
<organism evidence="3 4">
    <name type="scientific">Paramuricea clavata</name>
    <name type="common">Red gorgonian</name>
    <name type="synonym">Violescent sea-whip</name>
    <dbReference type="NCBI Taxonomy" id="317549"/>
    <lineage>
        <taxon>Eukaryota</taxon>
        <taxon>Metazoa</taxon>
        <taxon>Cnidaria</taxon>
        <taxon>Anthozoa</taxon>
        <taxon>Octocorallia</taxon>
        <taxon>Malacalcyonacea</taxon>
        <taxon>Plexauridae</taxon>
        <taxon>Paramuricea</taxon>
    </lineage>
</organism>
<dbReference type="Proteomes" id="UP001152795">
    <property type="component" value="Unassembled WGS sequence"/>
</dbReference>
<feature type="compositionally biased region" description="Basic residues" evidence="2">
    <location>
        <begin position="1"/>
        <end position="11"/>
    </location>
</feature>
<keyword evidence="4" id="KW-1185">Reference proteome</keyword>
<dbReference type="EMBL" id="CACRXK020007170">
    <property type="protein sequence ID" value="CAB4011499.1"/>
    <property type="molecule type" value="Genomic_DNA"/>
</dbReference>
<reference evidence="3" key="1">
    <citation type="submission" date="2020-04" db="EMBL/GenBank/DDBJ databases">
        <authorList>
            <person name="Alioto T."/>
            <person name="Alioto T."/>
            <person name="Gomez Garrido J."/>
        </authorList>
    </citation>
    <scope>NUCLEOTIDE SEQUENCE</scope>
    <source>
        <strain evidence="3">A484AB</strain>
    </source>
</reference>
<evidence type="ECO:0000313" key="4">
    <source>
        <dbReference type="Proteomes" id="UP001152795"/>
    </source>
</evidence>
<proteinExistence type="predicted"/>
<feature type="non-terminal residue" evidence="3">
    <location>
        <position position="257"/>
    </location>
</feature>
<dbReference type="PANTHER" id="PTHR14845">
    <property type="entry name" value="COILED-COIL DOMAIN-CONTAINING 166"/>
    <property type="match status" value="1"/>
</dbReference>
<gene>
    <name evidence="3" type="ORF">PACLA_8A015047</name>
</gene>
<name>A0A6S7I3N2_PARCT</name>
<keyword evidence="1" id="KW-0175">Coiled coil</keyword>
<dbReference type="PANTHER" id="PTHR14845:SF0">
    <property type="entry name" value="DUF4515 DOMAIN-CONTAINING PROTEIN"/>
    <property type="match status" value="1"/>
</dbReference>
<protein>
    <submittedName>
        <fullName evidence="3">Uncharacterized protein</fullName>
    </submittedName>
</protein>
<evidence type="ECO:0000313" key="3">
    <source>
        <dbReference type="EMBL" id="CAB4011499.1"/>
    </source>
</evidence>
<feature type="coiled-coil region" evidence="1">
    <location>
        <begin position="38"/>
        <end position="147"/>
    </location>
</feature>
<evidence type="ECO:0000256" key="2">
    <source>
        <dbReference type="SAM" id="MobiDB-lite"/>
    </source>
</evidence>
<comment type="caution">
    <text evidence="3">The sequence shown here is derived from an EMBL/GenBank/DDBJ whole genome shotgun (WGS) entry which is preliminary data.</text>
</comment>
<accession>A0A6S7I3N2</accession>
<feature type="region of interest" description="Disordered" evidence="2">
    <location>
        <begin position="1"/>
        <end position="30"/>
    </location>
</feature>